<feature type="region of interest" description="Disordered" evidence="1">
    <location>
        <begin position="62"/>
        <end position="122"/>
    </location>
</feature>
<evidence type="ECO:0000313" key="3">
    <source>
        <dbReference type="Proteomes" id="UP001445076"/>
    </source>
</evidence>
<dbReference type="AlphaFoldDB" id="A0AAW0XHC2"/>
<evidence type="ECO:0000256" key="1">
    <source>
        <dbReference type="SAM" id="MobiDB-lite"/>
    </source>
</evidence>
<dbReference type="EMBL" id="JARKIK010000038">
    <property type="protein sequence ID" value="KAK8738912.1"/>
    <property type="molecule type" value="Genomic_DNA"/>
</dbReference>
<comment type="caution">
    <text evidence="2">The sequence shown here is derived from an EMBL/GenBank/DDBJ whole genome shotgun (WGS) entry which is preliminary data.</text>
</comment>
<protein>
    <submittedName>
        <fullName evidence="2">Uncharacterized protein</fullName>
    </submittedName>
</protein>
<sequence length="122" mass="13574">MKRHNDRLLICTFTEAGASIFERLKTSMKLCSREPNSEHKLAVTEVGNSGLVSTLARQRVASNEQGLKWKEDAKSSLASRVDDANSDHNSAMTGDRKPGRIREGFRREESWPTGERPETGGT</sequence>
<reference evidence="2 3" key="1">
    <citation type="journal article" date="2024" name="BMC Genomics">
        <title>Genome assembly of redclaw crayfish (Cherax quadricarinatus) provides insights into its immune adaptation and hypoxia tolerance.</title>
        <authorList>
            <person name="Liu Z."/>
            <person name="Zheng J."/>
            <person name="Li H."/>
            <person name="Fang K."/>
            <person name="Wang S."/>
            <person name="He J."/>
            <person name="Zhou D."/>
            <person name="Weng S."/>
            <person name="Chi M."/>
            <person name="Gu Z."/>
            <person name="He J."/>
            <person name="Li F."/>
            <person name="Wang M."/>
        </authorList>
    </citation>
    <scope>NUCLEOTIDE SEQUENCE [LARGE SCALE GENOMIC DNA]</scope>
    <source>
        <strain evidence="2">ZL_2023a</strain>
    </source>
</reference>
<name>A0AAW0XHC2_CHEQU</name>
<evidence type="ECO:0000313" key="2">
    <source>
        <dbReference type="EMBL" id="KAK8738912.1"/>
    </source>
</evidence>
<gene>
    <name evidence="2" type="ORF">OTU49_003734</name>
</gene>
<accession>A0AAW0XHC2</accession>
<feature type="compositionally biased region" description="Basic and acidic residues" evidence="1">
    <location>
        <begin position="94"/>
        <end position="122"/>
    </location>
</feature>
<feature type="compositionally biased region" description="Basic and acidic residues" evidence="1">
    <location>
        <begin position="67"/>
        <end position="86"/>
    </location>
</feature>
<proteinExistence type="predicted"/>
<keyword evidence="3" id="KW-1185">Reference proteome</keyword>
<dbReference type="Proteomes" id="UP001445076">
    <property type="component" value="Unassembled WGS sequence"/>
</dbReference>
<organism evidence="2 3">
    <name type="scientific">Cherax quadricarinatus</name>
    <name type="common">Australian red claw crayfish</name>
    <dbReference type="NCBI Taxonomy" id="27406"/>
    <lineage>
        <taxon>Eukaryota</taxon>
        <taxon>Metazoa</taxon>
        <taxon>Ecdysozoa</taxon>
        <taxon>Arthropoda</taxon>
        <taxon>Crustacea</taxon>
        <taxon>Multicrustacea</taxon>
        <taxon>Malacostraca</taxon>
        <taxon>Eumalacostraca</taxon>
        <taxon>Eucarida</taxon>
        <taxon>Decapoda</taxon>
        <taxon>Pleocyemata</taxon>
        <taxon>Astacidea</taxon>
        <taxon>Parastacoidea</taxon>
        <taxon>Parastacidae</taxon>
        <taxon>Cherax</taxon>
    </lineage>
</organism>